<sequence length="459" mass="51108">MTTEEIHTIHEPQTDAPPSVVKRFVVNVASLFSVQLANMLLPLLTVPYVVRIIGPERLGLLNFSLAFIAYFNLVINYGFDMAAVRNIAANRTDKAEVNRVFCEVLAGKVLLWILSTVLFAGIVIAVPEFREQWVLHACTYLTCIGVVLFPLWLYQGMEDLSRVALFNLIVKVLFSLSVFVLIRQPGDYIYQNLSMSVAQVLVSVVALVVAIRRYNLTISWPLWTNLKQRFIDDRTLFFSSLTITLYAGSNVFLLGLLSNAYNVGIFAAGTRLESISRAFAGIALNQAFFPIVANAFGRSREQGLRLVRTTFFPLAAFMGVISLGLWVIAPFFITLFYGDAFRDAITILRIVSLLPLAIGISNLLGLHTMLNLRMDKAFFAITAMGSVIGLTLNMLLIKTSGHIGAAWAWVITEGCITIAMYIYLRSQKIEVVQLSALTEAIAFTKDRLHVLSKRLPGRH</sequence>
<evidence type="ECO:0000256" key="1">
    <source>
        <dbReference type="ARBA" id="ARBA00004651"/>
    </source>
</evidence>
<evidence type="ECO:0000256" key="6">
    <source>
        <dbReference type="SAM" id="Phobius"/>
    </source>
</evidence>
<evidence type="ECO:0000256" key="3">
    <source>
        <dbReference type="ARBA" id="ARBA00022692"/>
    </source>
</evidence>
<dbReference type="InterPro" id="IPR002797">
    <property type="entry name" value="Polysacc_synth"/>
</dbReference>
<feature type="transmembrane region" description="Helical" evidence="6">
    <location>
        <begin position="58"/>
        <end position="79"/>
    </location>
</feature>
<evidence type="ECO:0000313" key="7">
    <source>
        <dbReference type="EMBL" id="QJD81436.1"/>
    </source>
</evidence>
<feature type="transmembrane region" description="Helical" evidence="6">
    <location>
        <begin position="100"/>
        <end position="127"/>
    </location>
</feature>
<dbReference type="Pfam" id="PF01943">
    <property type="entry name" value="Polysacc_synt"/>
    <property type="match status" value="1"/>
</dbReference>
<dbReference type="InterPro" id="IPR050833">
    <property type="entry name" value="Poly_Biosynth_Transport"/>
</dbReference>
<evidence type="ECO:0000256" key="2">
    <source>
        <dbReference type="ARBA" id="ARBA00022475"/>
    </source>
</evidence>
<reference evidence="7 8" key="1">
    <citation type="submission" date="2020-04" db="EMBL/GenBank/DDBJ databases">
        <title>Genome sequencing of novel species.</title>
        <authorList>
            <person name="Heo J."/>
            <person name="Kim S.-J."/>
            <person name="Kim J.-S."/>
            <person name="Hong S.-B."/>
            <person name="Kwon S.-W."/>
        </authorList>
    </citation>
    <scope>NUCLEOTIDE SEQUENCE [LARGE SCALE GENOMIC DNA]</scope>
    <source>
        <strain evidence="7 8">CJU-R4</strain>
    </source>
</reference>
<dbReference type="PANTHER" id="PTHR30250:SF11">
    <property type="entry name" value="O-ANTIGEN TRANSPORTER-RELATED"/>
    <property type="match status" value="1"/>
</dbReference>
<feature type="transmembrane region" description="Helical" evidence="6">
    <location>
        <begin position="309"/>
        <end position="338"/>
    </location>
</feature>
<feature type="transmembrane region" description="Helical" evidence="6">
    <location>
        <begin position="236"/>
        <end position="258"/>
    </location>
</feature>
<dbReference type="Proteomes" id="UP000501128">
    <property type="component" value="Chromosome"/>
</dbReference>
<name>A0A7L5DSM8_9BACT</name>
<protein>
    <submittedName>
        <fullName evidence="7">Flippase</fullName>
    </submittedName>
</protein>
<evidence type="ECO:0000256" key="4">
    <source>
        <dbReference type="ARBA" id="ARBA00022989"/>
    </source>
</evidence>
<keyword evidence="2" id="KW-1003">Cell membrane</keyword>
<feature type="transmembrane region" description="Helical" evidence="6">
    <location>
        <begin position="278"/>
        <end position="297"/>
    </location>
</feature>
<dbReference type="PANTHER" id="PTHR30250">
    <property type="entry name" value="PST FAMILY PREDICTED COLANIC ACID TRANSPORTER"/>
    <property type="match status" value="1"/>
</dbReference>
<keyword evidence="8" id="KW-1185">Reference proteome</keyword>
<dbReference type="KEGG" id="srho:HH216_20020"/>
<feature type="transmembrane region" description="Helical" evidence="6">
    <location>
        <begin position="24"/>
        <end position="46"/>
    </location>
</feature>
<dbReference type="EMBL" id="CP051677">
    <property type="protein sequence ID" value="QJD81436.1"/>
    <property type="molecule type" value="Genomic_DNA"/>
</dbReference>
<evidence type="ECO:0000313" key="8">
    <source>
        <dbReference type="Proteomes" id="UP000501128"/>
    </source>
</evidence>
<gene>
    <name evidence="7" type="ORF">HH216_20020</name>
</gene>
<dbReference type="CDD" id="cd13128">
    <property type="entry name" value="MATE_Wzx_like"/>
    <property type="match status" value="1"/>
</dbReference>
<accession>A0A7L5DSM8</accession>
<organism evidence="7 8">
    <name type="scientific">Spirosoma rhododendri</name>
    <dbReference type="NCBI Taxonomy" id="2728024"/>
    <lineage>
        <taxon>Bacteria</taxon>
        <taxon>Pseudomonadati</taxon>
        <taxon>Bacteroidota</taxon>
        <taxon>Cytophagia</taxon>
        <taxon>Cytophagales</taxon>
        <taxon>Cytophagaceae</taxon>
        <taxon>Spirosoma</taxon>
    </lineage>
</organism>
<feature type="transmembrane region" description="Helical" evidence="6">
    <location>
        <begin position="377"/>
        <end position="397"/>
    </location>
</feature>
<feature type="transmembrane region" description="Helical" evidence="6">
    <location>
        <begin position="133"/>
        <end position="153"/>
    </location>
</feature>
<evidence type="ECO:0000256" key="5">
    <source>
        <dbReference type="ARBA" id="ARBA00023136"/>
    </source>
</evidence>
<feature type="transmembrane region" description="Helical" evidence="6">
    <location>
        <begin position="188"/>
        <end position="211"/>
    </location>
</feature>
<dbReference type="AlphaFoldDB" id="A0A7L5DSM8"/>
<feature type="transmembrane region" description="Helical" evidence="6">
    <location>
        <begin position="344"/>
        <end position="365"/>
    </location>
</feature>
<feature type="transmembrane region" description="Helical" evidence="6">
    <location>
        <begin position="403"/>
        <end position="424"/>
    </location>
</feature>
<keyword evidence="3 6" id="KW-0812">Transmembrane</keyword>
<keyword evidence="4 6" id="KW-1133">Transmembrane helix</keyword>
<dbReference type="GO" id="GO:0005886">
    <property type="term" value="C:plasma membrane"/>
    <property type="evidence" value="ECO:0007669"/>
    <property type="project" value="UniProtKB-SubCell"/>
</dbReference>
<feature type="transmembrane region" description="Helical" evidence="6">
    <location>
        <begin position="165"/>
        <end position="182"/>
    </location>
</feature>
<comment type="subcellular location">
    <subcellularLocation>
        <location evidence="1">Cell membrane</location>
        <topology evidence="1">Multi-pass membrane protein</topology>
    </subcellularLocation>
</comment>
<proteinExistence type="predicted"/>
<keyword evidence="5 6" id="KW-0472">Membrane</keyword>